<dbReference type="GO" id="GO:0006935">
    <property type="term" value="P:chemotaxis"/>
    <property type="evidence" value="ECO:0007669"/>
    <property type="project" value="UniProtKB-KW"/>
</dbReference>
<dbReference type="InterPro" id="IPR000090">
    <property type="entry name" value="Flg_Motor_Flig"/>
</dbReference>
<evidence type="ECO:0000256" key="10">
    <source>
        <dbReference type="ARBA" id="ARBA00025598"/>
    </source>
</evidence>
<keyword evidence="8" id="KW-0472">Membrane</keyword>
<sequence length="334" mass="36817">MAKEEDQGAEDAAILLMSLGEEEAAGVFKHLAPKEVQKLGETIARMKTIPRERLDAVLTKFTETASDQHMLVPDNDEYVKSVLRKALGEDRANLLIDRILQGGDTSGIESLKWMDALSVAELLRNEHPQIVAAILVHLDFDQASSVLKCFTERQRNEVLIRIATLDGIQPSAMKDLNEVLSKVLAGGERTRKANLGGVKAAAEIINMLGSAVETSALDYIRESDNDLAQKIMDNMFTFDDLDKVDDKGIQTLLKEVQSESLVIALKGASAELREKIFRNMSSRAAETLREDLESRGPVRLSEVEAEQKEMLKTVRRLADEGQIVLGGAGDDDFV</sequence>
<keyword evidence="15" id="KW-1185">Reference proteome</keyword>
<dbReference type="Proteomes" id="UP001336250">
    <property type="component" value="Unassembled WGS sequence"/>
</dbReference>
<dbReference type="InterPro" id="IPR028263">
    <property type="entry name" value="FliG_N"/>
</dbReference>
<keyword evidence="14" id="KW-0969">Cilium</keyword>
<feature type="domain" description="Flagellar motor switch protein FliG N-terminal" evidence="13">
    <location>
        <begin position="8"/>
        <end position="106"/>
    </location>
</feature>
<dbReference type="InterPro" id="IPR023087">
    <property type="entry name" value="Flg_Motor_Flig_C"/>
</dbReference>
<evidence type="ECO:0000313" key="14">
    <source>
        <dbReference type="EMBL" id="MEF7613069.1"/>
    </source>
</evidence>
<comment type="similarity">
    <text evidence="3">Belongs to the FliG family.</text>
</comment>
<dbReference type="Pfam" id="PF01706">
    <property type="entry name" value="FliG_C"/>
    <property type="match status" value="1"/>
</dbReference>
<keyword evidence="9" id="KW-0975">Bacterial flagellum</keyword>
<evidence type="ECO:0000256" key="4">
    <source>
        <dbReference type="ARBA" id="ARBA00021870"/>
    </source>
</evidence>
<dbReference type="InterPro" id="IPR011002">
    <property type="entry name" value="FliG_a-hlx"/>
</dbReference>
<accession>A0AAW9QCE5</accession>
<dbReference type="FunFam" id="1.10.220.30:FF:000001">
    <property type="entry name" value="Flagellar motor switch protein FliG"/>
    <property type="match status" value="1"/>
</dbReference>
<dbReference type="SUPFAM" id="SSF48029">
    <property type="entry name" value="FliG"/>
    <property type="match status" value="2"/>
</dbReference>
<dbReference type="EMBL" id="JAZIBG010000012">
    <property type="protein sequence ID" value="MEF7613069.1"/>
    <property type="molecule type" value="Genomic_DNA"/>
</dbReference>
<dbReference type="PANTHER" id="PTHR30534">
    <property type="entry name" value="FLAGELLAR MOTOR SWITCH PROTEIN FLIG"/>
    <property type="match status" value="1"/>
</dbReference>
<evidence type="ECO:0000256" key="3">
    <source>
        <dbReference type="ARBA" id="ARBA00010299"/>
    </source>
</evidence>
<evidence type="ECO:0000313" key="15">
    <source>
        <dbReference type="Proteomes" id="UP001336250"/>
    </source>
</evidence>
<feature type="domain" description="Flagellar motor switch protein FliG middle" evidence="12">
    <location>
        <begin position="118"/>
        <end position="186"/>
    </location>
</feature>
<evidence type="ECO:0000256" key="6">
    <source>
        <dbReference type="ARBA" id="ARBA00022500"/>
    </source>
</evidence>
<evidence type="ECO:0000259" key="11">
    <source>
        <dbReference type="Pfam" id="PF01706"/>
    </source>
</evidence>
<feature type="domain" description="Flagellar motor switch protein FliG C-terminal" evidence="11">
    <location>
        <begin position="219"/>
        <end position="325"/>
    </location>
</feature>
<evidence type="ECO:0000256" key="7">
    <source>
        <dbReference type="ARBA" id="ARBA00022779"/>
    </source>
</evidence>
<gene>
    <name evidence="14" type="primary">fliG</name>
    <name evidence="14" type="ORF">V4F39_04035</name>
</gene>
<comment type="function">
    <text evidence="10">FliG is one of three proteins (FliG, FliN, FliM) that forms the rotor-mounted switch complex (C ring), located at the base of the basal body. This complex interacts with the CheY and CheZ chemotaxis proteins, in addition to contacting components of the motor that determine the direction of flagellar rotation.</text>
</comment>
<dbReference type="Pfam" id="PF14842">
    <property type="entry name" value="FliG_N"/>
    <property type="match status" value="1"/>
</dbReference>
<keyword evidence="6" id="KW-0145">Chemotaxis</keyword>
<name>A0AAW9QCE5_9BURK</name>
<dbReference type="PIRSF" id="PIRSF003161">
    <property type="entry name" value="FliG"/>
    <property type="match status" value="1"/>
</dbReference>
<dbReference type="PANTHER" id="PTHR30534:SF0">
    <property type="entry name" value="FLAGELLAR MOTOR SWITCH PROTEIN FLIG"/>
    <property type="match status" value="1"/>
</dbReference>
<dbReference type="RefSeq" id="WP_332287999.1">
    <property type="nucleotide sequence ID" value="NZ_JAZIBG010000012.1"/>
</dbReference>
<dbReference type="NCBIfam" id="TIGR00207">
    <property type="entry name" value="fliG"/>
    <property type="match status" value="1"/>
</dbReference>
<protein>
    <recommendedName>
        <fullName evidence="4">Flagellar motor switch protein FliG</fullName>
    </recommendedName>
</protein>
<dbReference type="Gene3D" id="1.10.220.30">
    <property type="match status" value="3"/>
</dbReference>
<reference evidence="14 15" key="1">
    <citation type="submission" date="2024-02" db="EMBL/GenBank/DDBJ databases">
        <title>Genome sequence of Aquincola sp. MAHUQ-54.</title>
        <authorList>
            <person name="Huq M.A."/>
        </authorList>
    </citation>
    <scope>NUCLEOTIDE SEQUENCE [LARGE SCALE GENOMIC DNA]</scope>
    <source>
        <strain evidence="14 15">MAHUQ-54</strain>
    </source>
</reference>
<comment type="caution">
    <text evidence="14">The sequence shown here is derived from an EMBL/GenBank/DDBJ whole genome shotgun (WGS) entry which is preliminary data.</text>
</comment>
<proteinExistence type="inferred from homology"/>
<evidence type="ECO:0000256" key="1">
    <source>
        <dbReference type="ARBA" id="ARBA00004117"/>
    </source>
</evidence>
<dbReference type="GO" id="GO:0003774">
    <property type="term" value="F:cytoskeletal motor activity"/>
    <property type="evidence" value="ECO:0007669"/>
    <property type="project" value="InterPro"/>
</dbReference>
<evidence type="ECO:0000259" key="12">
    <source>
        <dbReference type="Pfam" id="PF14841"/>
    </source>
</evidence>
<dbReference type="GO" id="GO:0009425">
    <property type="term" value="C:bacterial-type flagellum basal body"/>
    <property type="evidence" value="ECO:0007669"/>
    <property type="project" value="UniProtKB-SubCell"/>
</dbReference>
<evidence type="ECO:0000256" key="2">
    <source>
        <dbReference type="ARBA" id="ARBA00004515"/>
    </source>
</evidence>
<evidence type="ECO:0000256" key="9">
    <source>
        <dbReference type="ARBA" id="ARBA00023143"/>
    </source>
</evidence>
<keyword evidence="7" id="KW-0283">Flagellar rotation</keyword>
<evidence type="ECO:0000259" key="13">
    <source>
        <dbReference type="Pfam" id="PF14842"/>
    </source>
</evidence>
<dbReference type="GO" id="GO:0005886">
    <property type="term" value="C:plasma membrane"/>
    <property type="evidence" value="ECO:0007669"/>
    <property type="project" value="UniProtKB-SubCell"/>
</dbReference>
<comment type="subcellular location">
    <subcellularLocation>
        <location evidence="1">Bacterial flagellum basal body</location>
    </subcellularLocation>
    <subcellularLocation>
        <location evidence="2">Cell inner membrane</location>
        <topology evidence="2">Peripheral membrane protein</topology>
        <orientation evidence="2">Cytoplasmic side</orientation>
    </subcellularLocation>
</comment>
<keyword evidence="14" id="KW-0282">Flagellum</keyword>
<dbReference type="GO" id="GO:0071973">
    <property type="term" value="P:bacterial-type flagellum-dependent cell motility"/>
    <property type="evidence" value="ECO:0007669"/>
    <property type="project" value="InterPro"/>
</dbReference>
<evidence type="ECO:0000256" key="5">
    <source>
        <dbReference type="ARBA" id="ARBA00022475"/>
    </source>
</evidence>
<dbReference type="AlphaFoldDB" id="A0AAW9QCE5"/>
<evidence type="ECO:0000256" key="8">
    <source>
        <dbReference type="ARBA" id="ARBA00023136"/>
    </source>
</evidence>
<dbReference type="Pfam" id="PF14841">
    <property type="entry name" value="FliG_M"/>
    <property type="match status" value="1"/>
</dbReference>
<keyword evidence="14" id="KW-0966">Cell projection</keyword>
<dbReference type="PRINTS" id="PR00954">
    <property type="entry name" value="FLGMOTORFLIG"/>
</dbReference>
<keyword evidence="5" id="KW-1003">Cell membrane</keyword>
<dbReference type="InterPro" id="IPR032779">
    <property type="entry name" value="FliG_M"/>
</dbReference>
<organism evidence="14 15">
    <name type="scientific">Aquincola agrisoli</name>
    <dbReference type="NCBI Taxonomy" id="3119538"/>
    <lineage>
        <taxon>Bacteria</taxon>
        <taxon>Pseudomonadati</taxon>
        <taxon>Pseudomonadota</taxon>
        <taxon>Betaproteobacteria</taxon>
        <taxon>Burkholderiales</taxon>
        <taxon>Sphaerotilaceae</taxon>
        <taxon>Aquincola</taxon>
    </lineage>
</organism>